<dbReference type="EMBL" id="CP003746">
    <property type="protein sequence ID" value="AFV00878.1"/>
    <property type="molecule type" value="Genomic_DNA"/>
</dbReference>
<comment type="subcellular location">
    <subcellularLocation>
        <location evidence="1">Cell inner membrane</location>
        <topology evidence="1">Multi-pass membrane protein</topology>
    </subcellularLocation>
</comment>
<evidence type="ECO:0000256" key="5">
    <source>
        <dbReference type="ARBA" id="ARBA00022692"/>
    </source>
</evidence>
<feature type="transmembrane region" description="Helical" evidence="8">
    <location>
        <begin position="856"/>
        <end position="875"/>
    </location>
</feature>
<dbReference type="GO" id="GO:0042910">
    <property type="term" value="F:xenobiotic transmembrane transporter activity"/>
    <property type="evidence" value="ECO:0007669"/>
    <property type="project" value="TreeGrafter"/>
</dbReference>
<feature type="transmembrane region" description="Helical" evidence="8">
    <location>
        <begin position="527"/>
        <end position="544"/>
    </location>
</feature>
<dbReference type="AlphaFoldDB" id="K4L3U1"/>
<keyword evidence="4" id="KW-0997">Cell inner membrane</keyword>
<dbReference type="OrthoDB" id="9757904at2"/>
<keyword evidence="2" id="KW-0813">Transport</keyword>
<dbReference type="PANTHER" id="PTHR32063:SF14">
    <property type="entry name" value="BLL4319 PROTEIN"/>
    <property type="match status" value="1"/>
</dbReference>
<evidence type="ECO:0000313" key="10">
    <source>
        <dbReference type="Proteomes" id="UP000000466"/>
    </source>
</evidence>
<dbReference type="GO" id="GO:0005886">
    <property type="term" value="C:plasma membrane"/>
    <property type="evidence" value="ECO:0007669"/>
    <property type="project" value="UniProtKB-SubCell"/>
</dbReference>
<feature type="transmembrane region" description="Helical" evidence="8">
    <location>
        <begin position="432"/>
        <end position="452"/>
    </location>
</feature>
<evidence type="ECO:0000256" key="2">
    <source>
        <dbReference type="ARBA" id="ARBA00022448"/>
    </source>
</evidence>
<feature type="transmembrane region" description="Helical" evidence="8">
    <location>
        <begin position="334"/>
        <end position="353"/>
    </location>
</feature>
<evidence type="ECO:0000256" key="7">
    <source>
        <dbReference type="ARBA" id="ARBA00023136"/>
    </source>
</evidence>
<name>K4L3U1_SIMAS</name>
<feature type="transmembrane region" description="Helical" evidence="8">
    <location>
        <begin position="464"/>
        <end position="487"/>
    </location>
</feature>
<dbReference type="SUPFAM" id="SSF82714">
    <property type="entry name" value="Multidrug efflux transporter AcrB TolC docking domain, DN and DC subdomains"/>
    <property type="match status" value="2"/>
</dbReference>
<dbReference type="SUPFAM" id="SSF82693">
    <property type="entry name" value="Multidrug efflux transporter AcrB pore domain, PN1, PN2, PC1 and PC2 subdomains"/>
    <property type="match status" value="3"/>
</dbReference>
<evidence type="ECO:0000256" key="1">
    <source>
        <dbReference type="ARBA" id="ARBA00004429"/>
    </source>
</evidence>
<organism evidence="9 10">
    <name type="scientific">Simiduia agarivorans (strain DSM 21679 / JCM 13881 / BCRC 17597 / SA1)</name>
    <dbReference type="NCBI Taxonomy" id="1117647"/>
    <lineage>
        <taxon>Bacteria</taxon>
        <taxon>Pseudomonadati</taxon>
        <taxon>Pseudomonadota</taxon>
        <taxon>Gammaproteobacteria</taxon>
        <taxon>Cellvibrionales</taxon>
        <taxon>Cellvibrionaceae</taxon>
        <taxon>Simiduia</taxon>
    </lineage>
</organism>
<evidence type="ECO:0000256" key="6">
    <source>
        <dbReference type="ARBA" id="ARBA00022989"/>
    </source>
</evidence>
<feature type="transmembrane region" description="Helical" evidence="8">
    <location>
        <begin position="908"/>
        <end position="933"/>
    </location>
</feature>
<dbReference type="Gene3D" id="3.30.2090.10">
    <property type="entry name" value="Multidrug efflux transporter AcrB TolC docking domain, DN and DC subdomains"/>
    <property type="match status" value="2"/>
</dbReference>
<protein>
    <submittedName>
        <fullName evidence="9">Acriflavin resistance protein</fullName>
    </submittedName>
</protein>
<dbReference type="PANTHER" id="PTHR32063">
    <property type="match status" value="1"/>
</dbReference>
<dbReference type="SUPFAM" id="SSF82866">
    <property type="entry name" value="Multidrug efflux transporter AcrB transmembrane domain"/>
    <property type="match status" value="2"/>
</dbReference>
<dbReference type="FunFam" id="1.20.1640.10:FF:000001">
    <property type="entry name" value="Efflux pump membrane transporter"/>
    <property type="match status" value="1"/>
</dbReference>
<accession>K4L3U1</accession>
<keyword evidence="7 8" id="KW-0472">Membrane</keyword>
<feature type="transmembrane region" description="Helical" evidence="8">
    <location>
        <begin position="882"/>
        <end position="902"/>
    </location>
</feature>
<dbReference type="PRINTS" id="PR00702">
    <property type="entry name" value="ACRIFLAVINRP"/>
</dbReference>
<feature type="transmembrane region" description="Helical" evidence="8">
    <location>
        <begin position="954"/>
        <end position="977"/>
    </location>
</feature>
<keyword evidence="5 8" id="KW-0812">Transmembrane</keyword>
<dbReference type="KEGG" id="saga:M5M_18745"/>
<dbReference type="Gene3D" id="3.30.70.1430">
    <property type="entry name" value="Multidrug efflux transporter AcrB pore domain"/>
    <property type="match status" value="2"/>
</dbReference>
<dbReference type="eggNOG" id="COG0841">
    <property type="taxonomic scope" value="Bacteria"/>
</dbReference>
<dbReference type="STRING" id="1117647.M5M_18745"/>
<feature type="transmembrane region" description="Helical" evidence="8">
    <location>
        <begin position="983"/>
        <end position="1004"/>
    </location>
</feature>
<dbReference type="Pfam" id="PF00873">
    <property type="entry name" value="ACR_tran"/>
    <property type="match status" value="1"/>
</dbReference>
<dbReference type="Gene3D" id="3.30.70.1320">
    <property type="entry name" value="Multidrug efflux transporter AcrB pore domain like"/>
    <property type="match status" value="1"/>
</dbReference>
<dbReference type="InterPro" id="IPR027463">
    <property type="entry name" value="AcrB_DN_DC_subdom"/>
</dbReference>
<proteinExistence type="predicted"/>
<keyword evidence="10" id="KW-1185">Reference proteome</keyword>
<dbReference type="Gene3D" id="3.30.70.1440">
    <property type="entry name" value="Multidrug efflux transporter AcrB pore domain"/>
    <property type="match status" value="1"/>
</dbReference>
<evidence type="ECO:0000256" key="8">
    <source>
        <dbReference type="SAM" id="Phobius"/>
    </source>
</evidence>
<sequence length="1031" mass="113356">MMLSDLSVRRPVLAVVISLLLVAFGLVAFDRLPLREYPDIDAPIVSIDTRYTGASANVVETRITKVIEDRISGVEGIKYVQSSSEDGRSNITVEFDVSRDIDAAANDIRDRVSRVLDSLPREADAPDIQKQDADDSPIMWFNLVSDRMTLPELTDYAERYLVDRLSVLPGVARVRVGGAQSYAMRVWINRQSLAAQGLTVDDVESALRSENVELPAGTVESLERQFTVRVQRTFRTAEDFGKLVLRQGDDGYLVRLGDVARIEKGTVEDRTLFRGNGEPMVGLGISKQSKANIIEVARAARAEVDRLNTTLPEGMAIKPSYDSSVFIEASVNEVYKTLFIAISLVILVIYLFLGSVRAMLIPAVTVPVSLIATFILLYAFGFTINLLTLLALVLAIGLVVDDSIVVLENIHRRIDTKSEPPLVAAFKGTRQVGFAVIATTLLLIAVFVPITFLEGDLGRLFTEFALTLSAAVVFSSLVALTLSPVMASHLLHANEKPTALVRWMDQGFASLSKGYARQLQWLSPRPWLALLVVVVMGGIAGLLFTQTPSEYTPKEDRGSFFIVVNGPEGASYQYTVDYMNEIEARLQPFIENGEAQRVLVRAPRSFGNLTDFSGGMVIVSLQDWSERRSAWAIMDDMRQRLSDLPGVRAFPIMRQGIRGGNNKPVQFVLGGSTYDELAQWREILVAKIEQEKPGLVDVDWDYKETYPQFQVNIDYTRAAELGVTVTTIGRTLESLMGSRRVTTYIDQGEEYDVIIEGERSEKRSLTDLQNIYVRSARSGQLIPLSNLVQLEEFADAGRLNRYNRIRALTLEANLDGITLGEGLSWLEQAVATELPEHAQVDYKGDSLDFKSSGQSIAFIFILGLVVVFLVLAAQFESFVHPAIIMLTVPLAMAGGLFGLWVTGNSLNIYSQIALLILIGLAAKNGILIVEFANQLRAAGRSMTDAINEAASIRLRPIVMTSITTMAGAVPLIMSFGAGAETRIMIGITLFSGVLAATLFTLYVIPAAYQLLAPFANEPGAHEQKLQRALDS</sequence>
<evidence type="ECO:0000256" key="4">
    <source>
        <dbReference type="ARBA" id="ARBA00022519"/>
    </source>
</evidence>
<keyword evidence="6 8" id="KW-1133">Transmembrane helix</keyword>
<dbReference type="Proteomes" id="UP000000466">
    <property type="component" value="Chromosome"/>
</dbReference>
<evidence type="ECO:0000313" key="9">
    <source>
        <dbReference type="EMBL" id="AFV00878.1"/>
    </source>
</evidence>
<dbReference type="HOGENOM" id="CLU_002755_1_2_6"/>
<dbReference type="Gene3D" id="1.20.1640.10">
    <property type="entry name" value="Multidrug efflux transporter AcrB transmembrane domain"/>
    <property type="match status" value="2"/>
</dbReference>
<gene>
    <name evidence="9" type="ordered locus">M5M_18745</name>
</gene>
<dbReference type="RefSeq" id="WP_015049028.1">
    <property type="nucleotide sequence ID" value="NC_018868.3"/>
</dbReference>
<dbReference type="InterPro" id="IPR001036">
    <property type="entry name" value="Acrflvin-R"/>
</dbReference>
<keyword evidence="3" id="KW-1003">Cell membrane</keyword>
<reference evidence="9 10" key="1">
    <citation type="journal article" date="2013" name="Genome Announc.">
        <title>Complete genome sequence of Simiduia agarivorans SA1(T), a marine bacterium able to degrade a variety of polysaccharides.</title>
        <authorList>
            <person name="Lin S.Y."/>
            <person name="Shieh W.Y."/>
            <person name="Chen J.S."/>
            <person name="Tang S.L."/>
        </authorList>
    </citation>
    <scope>NUCLEOTIDE SEQUENCE [LARGE SCALE GENOMIC DNA]</scope>
    <source>
        <strain evidence="10">DSM 21679 / JCM 13881 / BCRC 17597 / SA1</strain>
    </source>
</reference>
<evidence type="ECO:0000256" key="3">
    <source>
        <dbReference type="ARBA" id="ARBA00022475"/>
    </source>
</evidence>